<name>A0ABP9SF64_9MICC</name>
<dbReference type="PANTHER" id="PTHR11014:SF63">
    <property type="entry name" value="METALLOPEPTIDASE, PUTATIVE (AFU_ORTHOLOGUE AFUA_6G09600)-RELATED"/>
    <property type="match status" value="1"/>
</dbReference>
<dbReference type="Pfam" id="PF01546">
    <property type="entry name" value="Peptidase_M20"/>
    <property type="match status" value="1"/>
</dbReference>
<dbReference type="SUPFAM" id="SSF53187">
    <property type="entry name" value="Zn-dependent exopeptidases"/>
    <property type="match status" value="1"/>
</dbReference>
<comment type="caution">
    <text evidence="2">The sequence shown here is derived from an EMBL/GenBank/DDBJ whole genome shotgun (WGS) entry which is preliminary data.</text>
</comment>
<evidence type="ECO:0000259" key="1">
    <source>
        <dbReference type="Pfam" id="PF07687"/>
    </source>
</evidence>
<proteinExistence type="predicted"/>
<dbReference type="Gene3D" id="3.30.70.360">
    <property type="match status" value="1"/>
</dbReference>
<keyword evidence="3" id="KW-1185">Reference proteome</keyword>
<dbReference type="SUPFAM" id="SSF55031">
    <property type="entry name" value="Bacterial exopeptidase dimerisation domain"/>
    <property type="match status" value="1"/>
</dbReference>
<accession>A0ABP9SF64</accession>
<dbReference type="InterPro" id="IPR036264">
    <property type="entry name" value="Bact_exopeptidase_dim_dom"/>
</dbReference>
<dbReference type="NCBIfam" id="TIGR01891">
    <property type="entry name" value="amidohydrolases"/>
    <property type="match status" value="1"/>
</dbReference>
<reference evidence="3" key="1">
    <citation type="journal article" date="2019" name="Int. J. Syst. Evol. Microbiol.">
        <title>The Global Catalogue of Microorganisms (GCM) 10K type strain sequencing project: providing services to taxonomists for standard genome sequencing and annotation.</title>
        <authorList>
            <consortium name="The Broad Institute Genomics Platform"/>
            <consortium name="The Broad Institute Genome Sequencing Center for Infectious Disease"/>
            <person name="Wu L."/>
            <person name="Ma J."/>
        </authorList>
    </citation>
    <scope>NUCLEOTIDE SEQUENCE [LARGE SCALE GENOMIC DNA]</scope>
    <source>
        <strain evidence="3">JCM 18514</strain>
    </source>
</reference>
<protein>
    <submittedName>
        <fullName evidence="2">M20 family metallopeptidase</fullName>
    </submittedName>
</protein>
<dbReference type="PANTHER" id="PTHR11014">
    <property type="entry name" value="PEPTIDASE M20 FAMILY MEMBER"/>
    <property type="match status" value="1"/>
</dbReference>
<dbReference type="Proteomes" id="UP001500200">
    <property type="component" value="Unassembled WGS sequence"/>
</dbReference>
<dbReference type="InterPro" id="IPR017439">
    <property type="entry name" value="Amidohydrolase"/>
</dbReference>
<gene>
    <name evidence="2" type="ORF">GCM10023346_21600</name>
</gene>
<dbReference type="Pfam" id="PF07687">
    <property type="entry name" value="M20_dimer"/>
    <property type="match status" value="1"/>
</dbReference>
<evidence type="ECO:0000313" key="2">
    <source>
        <dbReference type="EMBL" id="GAA5194350.1"/>
    </source>
</evidence>
<dbReference type="RefSeq" id="WP_345449359.1">
    <property type="nucleotide sequence ID" value="NZ_BAABKK010000012.1"/>
</dbReference>
<dbReference type="PIRSF" id="PIRSF005962">
    <property type="entry name" value="Pept_M20D_amidohydro"/>
    <property type="match status" value="1"/>
</dbReference>
<evidence type="ECO:0000313" key="3">
    <source>
        <dbReference type="Proteomes" id="UP001500200"/>
    </source>
</evidence>
<dbReference type="InterPro" id="IPR011650">
    <property type="entry name" value="Peptidase_M20_dimer"/>
</dbReference>
<feature type="domain" description="Peptidase M20 dimerisation" evidence="1">
    <location>
        <begin position="201"/>
        <end position="296"/>
    </location>
</feature>
<sequence length="435" mass="46116">MASTGAARTILSAQESLRDWQESLYKDFHRNPELSHQEKRTSGLIAEQLAGFGFKVHRNIGGTGLVGVFANGTGPTVLMRSDMDALPVAEATGLDYASTVVATDDQGTQTPVMHACGHDVHMSSLLGAARLFAQEPDAWSGTLVALFQPAEELGDGAKAMVDGGLADLIPQPDVALAQHVLANRAGTVSTYAGAFLSMADSIHITLYGRGSHGSMPHQSIDPAVLAAMVVVRLQTVVSREVQPGEFAVLTVGKIAVGAKSNIIDDHAVLELNIRTYSKATRDQILTAIERIAKAESAASGSPKDPEIELYNSYPLTDNDAKVTARVAGAFAEYFPAEAIEDYGRQTASEDFSDIPTALGVPYTYWGIGGVDAETYRAAQDAGRVTMDIPANHSPKFAPVIQPTLTTGTAALVVAAAAWLGRTDGRGEDRRRRAED</sequence>
<dbReference type="Gene3D" id="3.40.630.10">
    <property type="entry name" value="Zn peptidases"/>
    <property type="match status" value="1"/>
</dbReference>
<dbReference type="InterPro" id="IPR002933">
    <property type="entry name" value="Peptidase_M20"/>
</dbReference>
<dbReference type="EMBL" id="BAABKK010000012">
    <property type="protein sequence ID" value="GAA5194350.1"/>
    <property type="molecule type" value="Genomic_DNA"/>
</dbReference>
<organism evidence="2 3">
    <name type="scientific">Arthrobacter gyeryongensis</name>
    <dbReference type="NCBI Taxonomy" id="1650592"/>
    <lineage>
        <taxon>Bacteria</taxon>
        <taxon>Bacillati</taxon>
        <taxon>Actinomycetota</taxon>
        <taxon>Actinomycetes</taxon>
        <taxon>Micrococcales</taxon>
        <taxon>Micrococcaceae</taxon>
        <taxon>Arthrobacter</taxon>
    </lineage>
</organism>